<keyword evidence="3" id="KW-0238">DNA-binding</keyword>
<dbReference type="SMART" id="SM00850">
    <property type="entry name" value="LytTR"/>
    <property type="match status" value="1"/>
</dbReference>
<evidence type="ECO:0000313" key="4">
    <source>
        <dbReference type="Proteomes" id="UP000198393"/>
    </source>
</evidence>
<keyword evidence="1" id="KW-1133">Transmembrane helix</keyword>
<feature type="domain" description="HTH LytTR-type" evidence="2">
    <location>
        <begin position="169"/>
        <end position="272"/>
    </location>
</feature>
<accession>A0A239M9K4</accession>
<dbReference type="PANTHER" id="PTHR37299:SF1">
    <property type="entry name" value="STAGE 0 SPORULATION PROTEIN A HOMOLOG"/>
    <property type="match status" value="1"/>
</dbReference>
<evidence type="ECO:0000259" key="2">
    <source>
        <dbReference type="PROSITE" id="PS50930"/>
    </source>
</evidence>
<name>A0A239M9K4_EKHLU</name>
<feature type="transmembrane region" description="Helical" evidence="1">
    <location>
        <begin position="20"/>
        <end position="40"/>
    </location>
</feature>
<dbReference type="Pfam" id="PF04397">
    <property type="entry name" value="LytTR"/>
    <property type="match status" value="1"/>
</dbReference>
<proteinExistence type="predicted"/>
<evidence type="ECO:0000313" key="3">
    <source>
        <dbReference type="EMBL" id="SNT39647.1"/>
    </source>
</evidence>
<dbReference type="EMBL" id="FZPD01000008">
    <property type="protein sequence ID" value="SNT39647.1"/>
    <property type="molecule type" value="Genomic_DNA"/>
</dbReference>
<dbReference type="PANTHER" id="PTHR37299">
    <property type="entry name" value="TRANSCRIPTIONAL REGULATOR-RELATED"/>
    <property type="match status" value="1"/>
</dbReference>
<dbReference type="InterPro" id="IPR046947">
    <property type="entry name" value="LytR-like"/>
</dbReference>
<evidence type="ECO:0000256" key="1">
    <source>
        <dbReference type="SAM" id="Phobius"/>
    </source>
</evidence>
<dbReference type="OrthoDB" id="1187461at2"/>
<protein>
    <submittedName>
        <fullName evidence="3">LytTr DNA-binding domain-containing protein</fullName>
    </submittedName>
</protein>
<dbReference type="InterPro" id="IPR007492">
    <property type="entry name" value="LytTR_DNA-bd_dom"/>
</dbReference>
<feature type="transmembrane region" description="Helical" evidence="1">
    <location>
        <begin position="60"/>
        <end position="78"/>
    </location>
</feature>
<feature type="transmembrane region" description="Helical" evidence="1">
    <location>
        <begin position="90"/>
        <end position="117"/>
    </location>
</feature>
<dbReference type="GO" id="GO:0000156">
    <property type="term" value="F:phosphorelay response regulator activity"/>
    <property type="evidence" value="ECO:0007669"/>
    <property type="project" value="InterPro"/>
</dbReference>
<dbReference type="AlphaFoldDB" id="A0A239M9K4"/>
<reference evidence="3 4" key="1">
    <citation type="submission" date="2017-06" db="EMBL/GenBank/DDBJ databases">
        <authorList>
            <person name="Kim H.J."/>
            <person name="Triplett B.A."/>
        </authorList>
    </citation>
    <scope>NUCLEOTIDE SEQUENCE [LARGE SCALE GENOMIC DNA]</scope>
    <source>
        <strain evidence="3 4">DSM 19307</strain>
    </source>
</reference>
<dbReference type="Proteomes" id="UP000198393">
    <property type="component" value="Unassembled WGS sequence"/>
</dbReference>
<keyword evidence="1" id="KW-0812">Transmembrane</keyword>
<keyword evidence="1" id="KW-0472">Membrane</keyword>
<organism evidence="3 4">
    <name type="scientific">Ekhidna lutea</name>
    <dbReference type="NCBI Taxonomy" id="447679"/>
    <lineage>
        <taxon>Bacteria</taxon>
        <taxon>Pseudomonadati</taxon>
        <taxon>Bacteroidota</taxon>
        <taxon>Cytophagia</taxon>
        <taxon>Cytophagales</taxon>
        <taxon>Reichenbachiellaceae</taxon>
        <taxon>Ekhidna</taxon>
    </lineage>
</organism>
<sequence length="272" mass="31550">MESLIKKINNIQVNIIASQLLRNLYVQTFFWVLMALLVFIQDYVDSSMNEKGYFVLDSLLFKIFWLLFIPFSMGWFWLHDFIKSSFKIRIWIASIMLSLAVSLVHLLSFASFVSFLSNTLTAYGWSFKGLFYEVLSGRAYIVVIVYLSYAGIYPLLKARESNSHSPSEIKVKAGIKSFIIPTNEICWITVEDAITRIKTTSRKYIYNGSLKKVIDQLDPKDFKQIHRSTVINLNEVDQLTSRLNGDYDLLMKDGTKLRLSRNYVKSVKDRLL</sequence>
<keyword evidence="4" id="KW-1185">Reference proteome</keyword>
<dbReference type="PROSITE" id="PS50930">
    <property type="entry name" value="HTH_LYTTR"/>
    <property type="match status" value="1"/>
</dbReference>
<feature type="transmembrane region" description="Helical" evidence="1">
    <location>
        <begin position="137"/>
        <end position="156"/>
    </location>
</feature>
<dbReference type="Gene3D" id="2.40.50.1020">
    <property type="entry name" value="LytTr DNA-binding domain"/>
    <property type="match status" value="1"/>
</dbReference>
<dbReference type="GO" id="GO:0003677">
    <property type="term" value="F:DNA binding"/>
    <property type="evidence" value="ECO:0007669"/>
    <property type="project" value="UniProtKB-KW"/>
</dbReference>
<gene>
    <name evidence="3" type="ORF">SAMN05421640_3758</name>
</gene>
<dbReference type="RefSeq" id="WP_089358420.1">
    <property type="nucleotide sequence ID" value="NZ_FZPD01000008.1"/>
</dbReference>